<evidence type="ECO:0000256" key="1">
    <source>
        <dbReference type="SAM" id="SignalP"/>
    </source>
</evidence>
<dbReference type="PROSITE" id="PS51257">
    <property type="entry name" value="PROKAR_LIPOPROTEIN"/>
    <property type="match status" value="1"/>
</dbReference>
<name>A0ABZ0X1K6_9GAMM</name>
<dbReference type="EMBL" id="CP140158">
    <property type="protein sequence ID" value="WQG84467.1"/>
    <property type="molecule type" value="Genomic_DNA"/>
</dbReference>
<reference evidence="2 3" key="1">
    <citation type="submission" date="2023-11" db="EMBL/GenBank/DDBJ databases">
        <title>MicrobeMod: A computational toolkit for identifying prokaryotic methylation and restriction-modification with nanopore sequencing.</title>
        <authorList>
            <person name="Crits-Christoph A."/>
            <person name="Kang S.C."/>
            <person name="Lee H."/>
            <person name="Ostrov N."/>
        </authorList>
    </citation>
    <scope>NUCLEOTIDE SEQUENCE [LARGE SCALE GENOMIC DNA]</scope>
    <source>
        <strain evidence="2 3">DSMZ 16071</strain>
    </source>
</reference>
<keyword evidence="3" id="KW-1185">Reference proteome</keyword>
<evidence type="ECO:0000313" key="3">
    <source>
        <dbReference type="Proteomes" id="UP001324185"/>
    </source>
</evidence>
<feature type="signal peptide" evidence="1">
    <location>
        <begin position="1"/>
        <end position="24"/>
    </location>
</feature>
<dbReference type="Pfam" id="PF04214">
    <property type="entry name" value="DUF411"/>
    <property type="match status" value="1"/>
</dbReference>
<dbReference type="Proteomes" id="UP001324185">
    <property type="component" value="Chromosome"/>
</dbReference>
<organism evidence="2 3">
    <name type="scientific">Kangiella aquimarina</name>
    <dbReference type="NCBI Taxonomy" id="261965"/>
    <lineage>
        <taxon>Bacteria</taxon>
        <taxon>Pseudomonadati</taxon>
        <taxon>Pseudomonadota</taxon>
        <taxon>Gammaproteobacteria</taxon>
        <taxon>Kangiellales</taxon>
        <taxon>Kangiellaceae</taxon>
        <taxon>Kangiella</taxon>
    </lineage>
</organism>
<proteinExistence type="predicted"/>
<dbReference type="RefSeq" id="WP_018624938.1">
    <property type="nucleotide sequence ID" value="NZ_CP140158.1"/>
</dbReference>
<sequence>MKFVSNYLSHTVMFFSLLFLVACSQGEQEPEKTSSIALLNVYKSQSCKCCQKWIRHIEDAGFATKIYHPTDLYSIKSDYKIQPKYRSCHTAVTSDGYVFEGHIPGRFIQQFLQNPPEDAIGLSVPGMPVGSPGMEVGQKFMPYKVLLLKKDGSAEIFTSIISQEQQKVKSQ</sequence>
<dbReference type="InterPro" id="IPR007332">
    <property type="entry name" value="DUF411"/>
</dbReference>
<feature type="chain" id="PRO_5046134714" evidence="1">
    <location>
        <begin position="25"/>
        <end position="171"/>
    </location>
</feature>
<gene>
    <name evidence="2" type="ORF">SR900_08315</name>
</gene>
<protein>
    <submittedName>
        <fullName evidence="2">DUF411 domain-containing protein</fullName>
    </submittedName>
</protein>
<keyword evidence="1" id="KW-0732">Signal</keyword>
<evidence type="ECO:0000313" key="2">
    <source>
        <dbReference type="EMBL" id="WQG84467.1"/>
    </source>
</evidence>
<accession>A0ABZ0X1K6</accession>